<name>A0A379F0Z2_9BACT</name>
<dbReference type="GeneID" id="78570609"/>
<evidence type="ECO:0000313" key="3">
    <source>
        <dbReference type="EMBL" id="SUC12301.1"/>
    </source>
</evidence>
<reference evidence="2 4" key="1">
    <citation type="submission" date="2018-06" db="EMBL/GenBank/DDBJ databases">
        <title>Genomic Encyclopedia of Archaeal and Bacterial Type Strains, Phase II (KMG-II): from individual species to whole genera.</title>
        <authorList>
            <person name="Goeker M."/>
        </authorList>
    </citation>
    <scope>NUCLEOTIDE SEQUENCE [LARGE SCALE GENOMIC DNA]</scope>
    <source>
        <strain evidence="2 4">DSM 18710</strain>
    </source>
</reference>
<keyword evidence="1" id="KW-0472">Membrane</keyword>
<dbReference type="Proteomes" id="UP000254235">
    <property type="component" value="Unassembled WGS sequence"/>
</dbReference>
<organism evidence="3 5">
    <name type="scientific">Prevotella pallens</name>
    <dbReference type="NCBI Taxonomy" id="60133"/>
    <lineage>
        <taxon>Bacteria</taxon>
        <taxon>Pseudomonadati</taxon>
        <taxon>Bacteroidota</taxon>
        <taxon>Bacteroidia</taxon>
        <taxon>Bacteroidales</taxon>
        <taxon>Prevotellaceae</taxon>
        <taxon>Prevotella</taxon>
    </lineage>
</organism>
<evidence type="ECO:0000313" key="2">
    <source>
        <dbReference type="EMBL" id="RAS43641.1"/>
    </source>
</evidence>
<dbReference type="Proteomes" id="UP000249852">
    <property type="component" value="Unassembled WGS sequence"/>
</dbReference>
<protein>
    <submittedName>
        <fullName evidence="3">Uncharacterized protein</fullName>
    </submittedName>
</protein>
<feature type="transmembrane region" description="Helical" evidence="1">
    <location>
        <begin position="85"/>
        <end position="107"/>
    </location>
</feature>
<gene>
    <name evidence="2" type="ORF">BC673_12238</name>
    <name evidence="3" type="ORF">NCTC13043_00903</name>
</gene>
<sequence>MIQTRKTLLILLISFFLLLIGIIIAYETTILIPGKLSGNKSLIFVQIVMQLSTLALIPIALYLFKFSYINKSVTNPNSYKGFLKWGIVRICLLCIPILFNMLFYYLYGEETGFFYLALISTISVFFIFPTMHRCQEERNPKNEKLE</sequence>
<dbReference type="AlphaFoldDB" id="A0A379F0Z2"/>
<proteinExistence type="predicted"/>
<keyword evidence="4" id="KW-1185">Reference proteome</keyword>
<evidence type="ECO:0000256" key="1">
    <source>
        <dbReference type="SAM" id="Phobius"/>
    </source>
</evidence>
<keyword evidence="1" id="KW-0812">Transmembrane</keyword>
<dbReference type="OrthoDB" id="1082490at2"/>
<feature type="transmembrane region" description="Helical" evidence="1">
    <location>
        <begin position="113"/>
        <end position="131"/>
    </location>
</feature>
<dbReference type="EMBL" id="UGTP01000001">
    <property type="protein sequence ID" value="SUC12301.1"/>
    <property type="molecule type" value="Genomic_DNA"/>
</dbReference>
<evidence type="ECO:0000313" key="5">
    <source>
        <dbReference type="Proteomes" id="UP000254235"/>
    </source>
</evidence>
<keyword evidence="1" id="KW-1133">Transmembrane helix</keyword>
<reference evidence="3 5" key="2">
    <citation type="submission" date="2018-06" db="EMBL/GenBank/DDBJ databases">
        <authorList>
            <consortium name="Pathogen Informatics"/>
            <person name="Doyle S."/>
        </authorList>
    </citation>
    <scope>NUCLEOTIDE SEQUENCE [LARGE SCALE GENOMIC DNA]</scope>
    <source>
        <strain evidence="3 5">NCTC13043</strain>
    </source>
</reference>
<feature type="transmembrane region" description="Helical" evidence="1">
    <location>
        <begin position="41"/>
        <end position="64"/>
    </location>
</feature>
<accession>A0A379F0Z2</accession>
<dbReference type="EMBL" id="QLTQ01000022">
    <property type="protein sequence ID" value="RAS43641.1"/>
    <property type="molecule type" value="Genomic_DNA"/>
</dbReference>
<dbReference type="RefSeq" id="WP_006045084.1">
    <property type="nucleotide sequence ID" value="NZ_CAKAQN010000056.1"/>
</dbReference>
<evidence type="ECO:0000313" key="4">
    <source>
        <dbReference type="Proteomes" id="UP000249852"/>
    </source>
</evidence>